<dbReference type="CDD" id="cd11644">
    <property type="entry name" value="Precorrin-6Y-MT"/>
    <property type="match status" value="1"/>
</dbReference>
<evidence type="ECO:0000256" key="3">
    <source>
        <dbReference type="ARBA" id="ARBA00022603"/>
    </source>
</evidence>
<dbReference type="SUPFAM" id="SSF53790">
    <property type="entry name" value="Tetrapyrrole methylase"/>
    <property type="match status" value="1"/>
</dbReference>
<keyword evidence="5" id="KW-0949">S-adenosyl-L-methionine</keyword>
<dbReference type="InterPro" id="IPR029063">
    <property type="entry name" value="SAM-dependent_MTases_sf"/>
</dbReference>
<name>A0A1N7HND5_9RHOB</name>
<keyword evidence="4 7" id="KW-0808">Transferase</keyword>
<evidence type="ECO:0000256" key="5">
    <source>
        <dbReference type="ARBA" id="ARBA00022691"/>
    </source>
</evidence>
<dbReference type="UniPathway" id="UPA00148"/>
<dbReference type="InterPro" id="IPR000878">
    <property type="entry name" value="4pyrrol_Mease"/>
</dbReference>
<evidence type="ECO:0000259" key="6">
    <source>
        <dbReference type="Pfam" id="PF00590"/>
    </source>
</evidence>
<dbReference type="PIRSF" id="PIRSF036428">
    <property type="entry name" value="CobL"/>
    <property type="match status" value="1"/>
</dbReference>
<dbReference type="AlphaFoldDB" id="A0A1N7HND5"/>
<dbReference type="GO" id="GO:0008276">
    <property type="term" value="F:protein methyltransferase activity"/>
    <property type="evidence" value="ECO:0007669"/>
    <property type="project" value="InterPro"/>
</dbReference>
<gene>
    <name evidence="7" type="ORF">SAMN05421666_3540</name>
</gene>
<dbReference type="STRING" id="573024.SAMN05216208_3607"/>
<dbReference type="OrthoDB" id="9787825at2"/>
<sequence>MADAPWLTIVGMGEDAPDGLPPASLAALQAAEIVMGPTRHLGLLPDLKAELVAWPVPFADGIAPLLGLRRRRVVVLASGDPFWFGAGRSLARHLAPGEWTALPGPSTFSLVAARMGWALERTECLGLHAAPHARLRPVISAGVRIIVLLRDGAAVRGIAEYLSDAGFGASRMTVFEAVGGPRERRSDCTAAESPDIGFAHPVCAAVELQGDGATLPLTGGRPDAWFDSDGQMTKRPVRALTLSALAPRPFEHLWDIGGGSGSVGIEWLLAHSSVTATTIEPRADRAARIAQNAARLGVDRLTVVQGAAPEALVGRPLPDAVFIGGGLSQALLDWLEAHLPRGVRIVANAVTLESEALLTEARARLGGDLLRIELAQATPLGGRTCWKSSYPVVQLSAVR</sequence>
<keyword evidence="8" id="KW-1185">Reference proteome</keyword>
<evidence type="ECO:0000256" key="4">
    <source>
        <dbReference type="ARBA" id="ARBA00022679"/>
    </source>
</evidence>
<organism evidence="7 8">
    <name type="scientific">Roseovarius nanhaiticus</name>
    <dbReference type="NCBI Taxonomy" id="573024"/>
    <lineage>
        <taxon>Bacteria</taxon>
        <taxon>Pseudomonadati</taxon>
        <taxon>Pseudomonadota</taxon>
        <taxon>Alphaproteobacteria</taxon>
        <taxon>Rhodobacterales</taxon>
        <taxon>Roseobacteraceae</taxon>
        <taxon>Roseovarius</taxon>
    </lineage>
</organism>
<evidence type="ECO:0000256" key="1">
    <source>
        <dbReference type="ARBA" id="ARBA00004953"/>
    </source>
</evidence>
<comment type="pathway">
    <text evidence="1">Cofactor biosynthesis; adenosylcobalamin biosynthesis.</text>
</comment>
<protein>
    <submittedName>
        <fullName evidence="7">Precorrin-6Y C5,15-methyltransferase (Decarboxylating)</fullName>
    </submittedName>
</protein>
<dbReference type="PANTHER" id="PTHR43182">
    <property type="entry name" value="COBALT-PRECORRIN-6B C(15)-METHYLTRANSFERASE (DECARBOXYLATING)"/>
    <property type="match status" value="1"/>
</dbReference>
<dbReference type="Gene3D" id="3.40.50.150">
    <property type="entry name" value="Vaccinia Virus protein VP39"/>
    <property type="match status" value="1"/>
</dbReference>
<dbReference type="InterPro" id="IPR014008">
    <property type="entry name" value="Cbl_synth_MTase_CbiT"/>
</dbReference>
<dbReference type="Pfam" id="PF00590">
    <property type="entry name" value="TP_methylase"/>
    <property type="match status" value="1"/>
</dbReference>
<dbReference type="GO" id="GO:0032259">
    <property type="term" value="P:methylation"/>
    <property type="evidence" value="ECO:0007669"/>
    <property type="project" value="UniProtKB-KW"/>
</dbReference>
<dbReference type="Gene3D" id="3.40.1010.10">
    <property type="entry name" value="Cobalt-precorrin-4 Transmethylase, Domain 1"/>
    <property type="match status" value="1"/>
</dbReference>
<evidence type="ECO:0000313" key="8">
    <source>
        <dbReference type="Proteomes" id="UP000186019"/>
    </source>
</evidence>
<dbReference type="NCBIfam" id="TIGR02469">
    <property type="entry name" value="CbiT"/>
    <property type="match status" value="1"/>
</dbReference>
<evidence type="ECO:0000313" key="7">
    <source>
        <dbReference type="EMBL" id="SIS26395.1"/>
    </source>
</evidence>
<keyword evidence="3 7" id="KW-0489">Methyltransferase</keyword>
<keyword evidence="2" id="KW-0169">Cobalamin biosynthesis</keyword>
<dbReference type="Proteomes" id="UP000186019">
    <property type="component" value="Unassembled WGS sequence"/>
</dbReference>
<proteinExistence type="predicted"/>
<dbReference type="RefSeq" id="WP_076535621.1">
    <property type="nucleotide sequence ID" value="NZ_FOAC01000008.1"/>
</dbReference>
<dbReference type="InterPro" id="IPR050714">
    <property type="entry name" value="Cobalamin_biosynth_MTase"/>
</dbReference>
<dbReference type="InterPro" id="IPR014777">
    <property type="entry name" value="4pyrrole_Mease_sub1"/>
</dbReference>
<dbReference type="GO" id="GO:0009236">
    <property type="term" value="P:cobalamin biosynthetic process"/>
    <property type="evidence" value="ECO:0007669"/>
    <property type="project" value="UniProtKB-UniPathway"/>
</dbReference>
<evidence type="ECO:0000256" key="2">
    <source>
        <dbReference type="ARBA" id="ARBA00022573"/>
    </source>
</evidence>
<reference evidence="7 8" key="1">
    <citation type="submission" date="2017-01" db="EMBL/GenBank/DDBJ databases">
        <authorList>
            <person name="Mah S.A."/>
            <person name="Swanson W.J."/>
            <person name="Moy G.W."/>
            <person name="Vacquier V.D."/>
        </authorList>
    </citation>
    <scope>NUCLEOTIDE SEQUENCE [LARGE SCALE GENOMIC DNA]</scope>
    <source>
        <strain evidence="7 8">DSM 29590</strain>
    </source>
</reference>
<feature type="domain" description="Tetrapyrrole methylase" evidence="6">
    <location>
        <begin position="7"/>
        <end position="192"/>
    </location>
</feature>
<dbReference type="InterPro" id="IPR035996">
    <property type="entry name" value="4pyrrol_Methylase_sf"/>
</dbReference>
<dbReference type="EMBL" id="FTNV01000007">
    <property type="protein sequence ID" value="SIS26395.1"/>
    <property type="molecule type" value="Genomic_DNA"/>
</dbReference>
<dbReference type="InterPro" id="IPR012818">
    <property type="entry name" value="CbiE"/>
</dbReference>
<dbReference type="NCBIfam" id="TIGR02467">
    <property type="entry name" value="CbiE"/>
    <property type="match status" value="1"/>
</dbReference>
<dbReference type="SUPFAM" id="SSF53335">
    <property type="entry name" value="S-adenosyl-L-methionine-dependent methyltransferases"/>
    <property type="match status" value="1"/>
</dbReference>
<dbReference type="PANTHER" id="PTHR43182:SF1">
    <property type="entry name" value="COBALT-PRECORRIN-7 C(5)-METHYLTRANSFERASE"/>
    <property type="match status" value="1"/>
</dbReference>
<accession>A0A1N7HND5</accession>
<dbReference type="InterPro" id="IPR006365">
    <property type="entry name" value="Cbl_synth_CobL"/>
</dbReference>